<accession>A0ABY4W5F5</accession>
<organism evidence="2 3">
    <name type="scientific">Sneathiella marina</name>
    <dbReference type="NCBI Taxonomy" id="2950108"/>
    <lineage>
        <taxon>Bacteria</taxon>
        <taxon>Pseudomonadati</taxon>
        <taxon>Pseudomonadota</taxon>
        <taxon>Alphaproteobacteria</taxon>
        <taxon>Sneathiellales</taxon>
        <taxon>Sneathiellaceae</taxon>
        <taxon>Sneathiella</taxon>
    </lineage>
</organism>
<evidence type="ECO:0000313" key="3">
    <source>
        <dbReference type="Proteomes" id="UP001056291"/>
    </source>
</evidence>
<protein>
    <submittedName>
        <fullName evidence="2">BrnA antitoxin family protein</fullName>
    </submittedName>
</protein>
<dbReference type="Pfam" id="PF14384">
    <property type="entry name" value="BrnA_antitoxin"/>
    <property type="match status" value="1"/>
</dbReference>
<feature type="region of interest" description="Disordered" evidence="1">
    <location>
        <begin position="1"/>
        <end position="22"/>
    </location>
</feature>
<evidence type="ECO:0000256" key="1">
    <source>
        <dbReference type="SAM" id="MobiDB-lite"/>
    </source>
</evidence>
<dbReference type="InterPro" id="IPR025528">
    <property type="entry name" value="BrnA_antitoxin"/>
</dbReference>
<sequence length="91" mass="10465">MTDKKKVDPFMVDDDNPEWTEQDIKNARPGREIFKELGMTAPKPKIGRPKLTHPKKQVTVRLDADVIARLKEDGGKWQTKLNDTLRLALKL</sequence>
<keyword evidence="3" id="KW-1185">Reference proteome</keyword>
<reference evidence="2" key="1">
    <citation type="submission" date="2022-06" db="EMBL/GenBank/DDBJ databases">
        <title>Sneathiella actinostolidae sp. nov., isolated from a sea anemonein the Western Pacific Ocean.</title>
        <authorList>
            <person name="Wei M.J."/>
        </authorList>
    </citation>
    <scope>NUCLEOTIDE SEQUENCE</scope>
    <source>
        <strain evidence="2">PHK-P5</strain>
    </source>
</reference>
<dbReference type="EMBL" id="CP098747">
    <property type="protein sequence ID" value="USG61112.1"/>
    <property type="molecule type" value="Genomic_DNA"/>
</dbReference>
<evidence type="ECO:0000313" key="2">
    <source>
        <dbReference type="EMBL" id="USG61112.1"/>
    </source>
</evidence>
<proteinExistence type="predicted"/>
<name>A0ABY4W5F5_9PROT</name>
<feature type="compositionally biased region" description="Acidic residues" evidence="1">
    <location>
        <begin position="11"/>
        <end position="21"/>
    </location>
</feature>
<dbReference type="Proteomes" id="UP001056291">
    <property type="component" value="Chromosome"/>
</dbReference>
<gene>
    <name evidence="2" type="ORF">NBZ79_18305</name>
</gene>
<dbReference type="RefSeq" id="WP_251934099.1">
    <property type="nucleotide sequence ID" value="NZ_CP098747.1"/>
</dbReference>